<dbReference type="OrthoDB" id="2016903at2759"/>
<dbReference type="PANTHER" id="PTHR11607">
    <property type="entry name" value="ALPHA-MANNOSIDASE"/>
    <property type="match status" value="1"/>
</dbReference>
<proteinExistence type="predicted"/>
<dbReference type="Proteomes" id="UP000597762">
    <property type="component" value="Unassembled WGS sequence"/>
</dbReference>
<dbReference type="EMBL" id="CAHIKZ030002207">
    <property type="protein sequence ID" value="CAE1282832.1"/>
    <property type="molecule type" value="Genomic_DNA"/>
</dbReference>
<dbReference type="GO" id="GO:0004559">
    <property type="term" value="F:alpha-mannosidase activity"/>
    <property type="evidence" value="ECO:0007669"/>
    <property type="project" value="UniProtKB-EC"/>
</dbReference>
<feature type="signal peptide" evidence="2">
    <location>
        <begin position="1"/>
        <end position="21"/>
    </location>
</feature>
<organism evidence="4 5">
    <name type="scientific">Acanthosepion pharaonis</name>
    <name type="common">Pharaoh cuttlefish</name>
    <name type="synonym">Sepia pharaonis</name>
    <dbReference type="NCBI Taxonomy" id="158019"/>
    <lineage>
        <taxon>Eukaryota</taxon>
        <taxon>Metazoa</taxon>
        <taxon>Spiralia</taxon>
        <taxon>Lophotrochozoa</taxon>
        <taxon>Mollusca</taxon>
        <taxon>Cephalopoda</taxon>
        <taxon>Coleoidea</taxon>
        <taxon>Decapodiformes</taxon>
        <taxon>Sepiida</taxon>
        <taxon>Sepiina</taxon>
        <taxon>Sepiidae</taxon>
        <taxon>Acanthosepion</taxon>
    </lineage>
</organism>
<dbReference type="InterPro" id="IPR011330">
    <property type="entry name" value="Glyco_hydro/deAcase_b/a-brl"/>
</dbReference>
<dbReference type="Gene3D" id="3.20.110.10">
    <property type="entry name" value="Glycoside hydrolase 38, N terminal domain"/>
    <property type="match status" value="1"/>
</dbReference>
<dbReference type="GO" id="GO:0005764">
    <property type="term" value="C:lysosome"/>
    <property type="evidence" value="ECO:0007669"/>
    <property type="project" value="TreeGrafter"/>
</dbReference>
<dbReference type="InterPro" id="IPR050843">
    <property type="entry name" value="Glycosyl_Hydrlase_38"/>
</dbReference>
<keyword evidence="2" id="KW-0732">Signal</keyword>
<keyword evidence="1" id="KW-0812">Transmembrane</keyword>
<dbReference type="EC" id="3.2.1.24" evidence="4"/>
<feature type="domain" description="Glycoside hydrolase family 38 N-terminal" evidence="3">
    <location>
        <begin position="46"/>
        <end position="225"/>
    </location>
</feature>
<dbReference type="AlphaFoldDB" id="A0A812CY99"/>
<evidence type="ECO:0000256" key="2">
    <source>
        <dbReference type="SAM" id="SignalP"/>
    </source>
</evidence>
<dbReference type="Pfam" id="PF01074">
    <property type="entry name" value="Glyco_hydro_38N"/>
    <property type="match status" value="1"/>
</dbReference>
<reference evidence="4" key="1">
    <citation type="submission" date="2021-01" db="EMBL/GenBank/DDBJ databases">
        <authorList>
            <person name="Li R."/>
            <person name="Bekaert M."/>
        </authorList>
    </citation>
    <scope>NUCLEOTIDE SEQUENCE</scope>
    <source>
        <strain evidence="4">Farmed</strain>
    </source>
</reference>
<evidence type="ECO:0000313" key="4">
    <source>
        <dbReference type="EMBL" id="CAE1282832.1"/>
    </source>
</evidence>
<name>A0A812CY99_ACAPH</name>
<accession>A0A812CY99</accession>
<comment type="caution">
    <text evidence="4">The sequence shown here is derived from an EMBL/GenBank/DDBJ whole genome shotgun (WGS) entry which is preliminary data.</text>
</comment>
<keyword evidence="5" id="KW-1185">Reference proteome</keyword>
<dbReference type="SUPFAM" id="SSF88713">
    <property type="entry name" value="Glycoside hydrolase/deacetylase"/>
    <property type="match status" value="1"/>
</dbReference>
<keyword evidence="4" id="KW-0326">Glycosidase</keyword>
<keyword evidence="1" id="KW-1133">Transmembrane helix</keyword>
<evidence type="ECO:0000313" key="5">
    <source>
        <dbReference type="Proteomes" id="UP000597762"/>
    </source>
</evidence>
<dbReference type="InterPro" id="IPR027291">
    <property type="entry name" value="Glyco_hydro_38_N_sf"/>
</dbReference>
<feature type="transmembrane region" description="Helical" evidence="1">
    <location>
        <begin position="401"/>
        <end position="419"/>
    </location>
</feature>
<evidence type="ECO:0000256" key="1">
    <source>
        <dbReference type="SAM" id="Phobius"/>
    </source>
</evidence>
<dbReference type="PANTHER" id="PTHR11607:SF3">
    <property type="entry name" value="LYSOSOMAL ALPHA-MANNOSIDASE"/>
    <property type="match status" value="1"/>
</dbReference>
<keyword evidence="4" id="KW-0378">Hydrolase</keyword>
<sequence length="422" mass="48734">MFHSKAFIACLLFIFISLATTFPQRVSQPKICGYKSCNPVKEGMINVHLVPHTHDDVGWLKTVDQYYYGAKNKIQNAGVQYILDSVIQELLKDPSRRFIYVEMAFFWRWWHEQSNNMKHVVQNLVNEGRLEFILGGWCMNDEATTHYSAIIDQHTLGFDVLSSIFGDCARPRVAWQIDPFGHSKEMASLFAQMGFDGLFFGRADYQDIINRFLKKQLEMVWKANENLGDEKEREKEYEDFRLQRDPNESFVLHIPHDVDTNVFGTIVNVVDVDNVGDVDGGGGDDLTVFLSVSASSCSSLLLGQGWWKRWMLLCVQFGQSLFFLVHSILVFHSSTHLLLFLYFYSSVFYSNLFSLNISFPSIFFTISFHSFLVCFSVNDSFYPCVSYSLLSRNIFFFSGRAQTPAFHFFFFKILFYCLVSSS</sequence>
<protein>
    <submittedName>
        <fullName evidence="4">MAN2B1</fullName>
        <ecNumber evidence="4">3.2.1.24</ecNumber>
    </submittedName>
</protein>
<dbReference type="GO" id="GO:0006013">
    <property type="term" value="P:mannose metabolic process"/>
    <property type="evidence" value="ECO:0007669"/>
    <property type="project" value="InterPro"/>
</dbReference>
<keyword evidence="1" id="KW-0472">Membrane</keyword>
<dbReference type="InterPro" id="IPR000602">
    <property type="entry name" value="Glyco_hydro_38_N"/>
</dbReference>
<feature type="chain" id="PRO_5032702132" evidence="2">
    <location>
        <begin position="22"/>
        <end position="422"/>
    </location>
</feature>
<gene>
    <name evidence="4" type="ORF">SPHA_43679</name>
</gene>
<feature type="transmembrane region" description="Helical" evidence="1">
    <location>
        <begin position="362"/>
        <end position="381"/>
    </location>
</feature>
<dbReference type="FunFam" id="3.20.110.10:FF:000011">
    <property type="entry name" value="Lysosomal alpha-mannosidase, putative"/>
    <property type="match status" value="1"/>
</dbReference>
<evidence type="ECO:0000259" key="3">
    <source>
        <dbReference type="Pfam" id="PF01074"/>
    </source>
</evidence>